<feature type="domain" description="Major facilitator superfamily (MFS) profile" evidence="10">
    <location>
        <begin position="23"/>
        <end position="468"/>
    </location>
</feature>
<evidence type="ECO:0000256" key="3">
    <source>
        <dbReference type="ARBA" id="ARBA00022475"/>
    </source>
</evidence>
<dbReference type="Gene3D" id="1.20.1250.20">
    <property type="entry name" value="MFS general substrate transporter like domains"/>
    <property type="match status" value="1"/>
</dbReference>
<proteinExistence type="predicted"/>
<dbReference type="CDD" id="cd17321">
    <property type="entry name" value="MFS_MMR_MDR_like"/>
    <property type="match status" value="1"/>
</dbReference>
<dbReference type="NCBIfam" id="TIGR00711">
    <property type="entry name" value="efflux_EmrB"/>
    <property type="match status" value="1"/>
</dbReference>
<feature type="compositionally biased region" description="Low complexity" evidence="8">
    <location>
        <begin position="470"/>
        <end position="483"/>
    </location>
</feature>
<comment type="caution">
    <text evidence="11">The sequence shown here is derived from an EMBL/GenBank/DDBJ whole genome shotgun (WGS) entry which is preliminary data.</text>
</comment>
<comment type="subcellular location">
    <subcellularLocation>
        <location evidence="1">Cell membrane</location>
        <topology evidence="1">Multi-pass membrane protein</topology>
    </subcellularLocation>
</comment>
<evidence type="ECO:0000313" key="12">
    <source>
        <dbReference type="Proteomes" id="UP000694501"/>
    </source>
</evidence>
<dbReference type="InterPro" id="IPR004638">
    <property type="entry name" value="EmrB-like"/>
</dbReference>
<feature type="transmembrane region" description="Helical" evidence="9">
    <location>
        <begin position="182"/>
        <end position="201"/>
    </location>
</feature>
<dbReference type="PANTHER" id="PTHR42718:SF39">
    <property type="entry name" value="ACTINORHODIN TRANSPORTER-RELATED"/>
    <property type="match status" value="1"/>
</dbReference>
<feature type="transmembrane region" description="Helical" evidence="9">
    <location>
        <begin position="420"/>
        <end position="439"/>
    </location>
</feature>
<feature type="transmembrane region" description="Helical" evidence="9">
    <location>
        <begin position="213"/>
        <end position="233"/>
    </location>
</feature>
<feature type="transmembrane region" description="Helical" evidence="9">
    <location>
        <begin position="445"/>
        <end position="464"/>
    </location>
</feature>
<evidence type="ECO:0000256" key="4">
    <source>
        <dbReference type="ARBA" id="ARBA00022692"/>
    </source>
</evidence>
<keyword evidence="3" id="KW-1003">Cell membrane</keyword>
<dbReference type="GO" id="GO:0046677">
    <property type="term" value="P:response to antibiotic"/>
    <property type="evidence" value="ECO:0007669"/>
    <property type="project" value="UniProtKB-KW"/>
</dbReference>
<feature type="compositionally biased region" description="Gly residues" evidence="8">
    <location>
        <begin position="484"/>
        <end position="504"/>
    </location>
</feature>
<feature type="transmembrane region" description="Helical" evidence="9">
    <location>
        <begin position="347"/>
        <end position="366"/>
    </location>
</feature>
<dbReference type="Proteomes" id="UP000694501">
    <property type="component" value="Unassembled WGS sequence"/>
</dbReference>
<feature type="transmembrane region" description="Helical" evidence="9">
    <location>
        <begin position="372"/>
        <end position="399"/>
    </location>
</feature>
<keyword evidence="6 9" id="KW-0472">Membrane</keyword>
<feature type="transmembrane region" description="Helical" evidence="9">
    <location>
        <begin position="114"/>
        <end position="135"/>
    </location>
</feature>
<protein>
    <submittedName>
        <fullName evidence="11">MFS transporter</fullName>
    </submittedName>
</protein>
<keyword evidence="5 9" id="KW-1133">Transmembrane helix</keyword>
<evidence type="ECO:0000256" key="2">
    <source>
        <dbReference type="ARBA" id="ARBA00022448"/>
    </source>
</evidence>
<dbReference type="SUPFAM" id="SSF103473">
    <property type="entry name" value="MFS general substrate transporter"/>
    <property type="match status" value="1"/>
</dbReference>
<dbReference type="PANTHER" id="PTHR42718">
    <property type="entry name" value="MAJOR FACILITATOR SUPERFAMILY MULTIDRUG TRANSPORTER MFSC"/>
    <property type="match status" value="1"/>
</dbReference>
<name>A0A949JD33_9ACTN</name>
<sequence length="517" mass="52840">MTTEAAKDRNTAPPPGAGATWGTLFVVLVGAFITVLDYFIVNVAVPSVQSDLGATASQSQLVIVGYGVAFTAGMITGGRLGDLYGRRRMYSLGLALFTLASLACGLAPDPETLIAARIAQGIAAALLVPQVLGILSSTYEGERRGKAFNAYGLAVGMAGVFGQLVGGLLISSDIAGLGWRTIFLINLPVCLVALVCTRKYVPESRGDSTARLDVLGAILVTVALVAVVLPLVHGHEHNWPAWGWVVLAASVPLLLLFVAHQRRLSSTGRSPLIELALFRERSFSVGLLAMVTYFMAMGSFFFLLAYFLQQGRGYSPLESGLIFFPLGVGYFGATMLSGRLSPRANGLGPATLGVGYALLGTMVLLLGEGTSVVWTVPALIVAGLGMGMTTGPLTGAVLAGVSERHAASASGAVNTMQEGGAALGVAIAGTVFFPVLTRSDSFDQAFVLGLAPLVVFCAAAAALWRGMHPASAEGGAAGEPPSGAEGGPEAGGTGADGPGTGAEGGENDRPAARETVG</sequence>
<feature type="transmembrane region" description="Helical" evidence="9">
    <location>
        <begin position="147"/>
        <end position="170"/>
    </location>
</feature>
<evidence type="ECO:0000256" key="1">
    <source>
        <dbReference type="ARBA" id="ARBA00004651"/>
    </source>
</evidence>
<dbReference type="PROSITE" id="PS50850">
    <property type="entry name" value="MFS"/>
    <property type="match status" value="1"/>
</dbReference>
<evidence type="ECO:0000256" key="5">
    <source>
        <dbReference type="ARBA" id="ARBA00022989"/>
    </source>
</evidence>
<keyword evidence="2" id="KW-0813">Transport</keyword>
<dbReference type="InterPro" id="IPR011701">
    <property type="entry name" value="MFS"/>
</dbReference>
<evidence type="ECO:0000313" key="11">
    <source>
        <dbReference type="EMBL" id="MBU7597827.1"/>
    </source>
</evidence>
<feature type="transmembrane region" description="Helical" evidence="9">
    <location>
        <begin position="320"/>
        <end position="340"/>
    </location>
</feature>
<accession>A0A949JD33</accession>
<feature type="transmembrane region" description="Helical" evidence="9">
    <location>
        <begin position="239"/>
        <end position="259"/>
    </location>
</feature>
<dbReference type="Gene3D" id="1.20.1720.10">
    <property type="entry name" value="Multidrug resistance protein D"/>
    <property type="match status" value="1"/>
</dbReference>
<keyword evidence="12" id="KW-1185">Reference proteome</keyword>
<evidence type="ECO:0000256" key="8">
    <source>
        <dbReference type="SAM" id="MobiDB-lite"/>
    </source>
</evidence>
<feature type="transmembrane region" description="Helical" evidence="9">
    <location>
        <begin position="21"/>
        <end position="41"/>
    </location>
</feature>
<dbReference type="InterPro" id="IPR036259">
    <property type="entry name" value="MFS_trans_sf"/>
</dbReference>
<feature type="region of interest" description="Disordered" evidence="8">
    <location>
        <begin position="470"/>
        <end position="517"/>
    </location>
</feature>
<dbReference type="InterPro" id="IPR020846">
    <property type="entry name" value="MFS_dom"/>
</dbReference>
<dbReference type="PRINTS" id="PR01036">
    <property type="entry name" value="TCRTETB"/>
</dbReference>
<dbReference type="GO" id="GO:0022857">
    <property type="term" value="F:transmembrane transporter activity"/>
    <property type="evidence" value="ECO:0007669"/>
    <property type="project" value="InterPro"/>
</dbReference>
<dbReference type="EMBL" id="JAELVF020000001">
    <property type="protein sequence ID" value="MBU7597827.1"/>
    <property type="molecule type" value="Genomic_DNA"/>
</dbReference>
<keyword evidence="4 9" id="KW-0812">Transmembrane</keyword>
<evidence type="ECO:0000256" key="9">
    <source>
        <dbReference type="SAM" id="Phobius"/>
    </source>
</evidence>
<dbReference type="Pfam" id="PF07690">
    <property type="entry name" value="MFS_1"/>
    <property type="match status" value="1"/>
</dbReference>
<feature type="transmembrane region" description="Helical" evidence="9">
    <location>
        <begin position="285"/>
        <end position="308"/>
    </location>
</feature>
<evidence type="ECO:0000259" key="10">
    <source>
        <dbReference type="PROSITE" id="PS50850"/>
    </source>
</evidence>
<organism evidence="11 12">
    <name type="scientific">Streptomyces tardus</name>
    <dbReference type="NCBI Taxonomy" id="2780544"/>
    <lineage>
        <taxon>Bacteria</taxon>
        <taxon>Bacillati</taxon>
        <taxon>Actinomycetota</taxon>
        <taxon>Actinomycetes</taxon>
        <taxon>Kitasatosporales</taxon>
        <taxon>Streptomycetaceae</taxon>
        <taxon>Streptomyces</taxon>
    </lineage>
</organism>
<evidence type="ECO:0000256" key="6">
    <source>
        <dbReference type="ARBA" id="ARBA00023136"/>
    </source>
</evidence>
<evidence type="ECO:0000256" key="7">
    <source>
        <dbReference type="ARBA" id="ARBA00023251"/>
    </source>
</evidence>
<reference evidence="11" key="1">
    <citation type="submission" date="2021-06" db="EMBL/GenBank/DDBJ databases">
        <title>Sequencing of actinobacteria type strains.</title>
        <authorList>
            <person name="Nguyen G.-S."/>
            <person name="Wentzel A."/>
        </authorList>
    </citation>
    <scope>NUCLEOTIDE SEQUENCE</scope>
    <source>
        <strain evidence="11">P38-E01</strain>
    </source>
</reference>
<dbReference type="RefSeq" id="WP_211042830.1">
    <property type="nucleotide sequence ID" value="NZ_JAELVF020000001.1"/>
</dbReference>
<feature type="compositionally biased region" description="Basic and acidic residues" evidence="8">
    <location>
        <begin position="506"/>
        <end position="517"/>
    </location>
</feature>
<keyword evidence="7" id="KW-0046">Antibiotic resistance</keyword>
<feature type="transmembrane region" description="Helical" evidence="9">
    <location>
        <begin position="61"/>
        <end position="78"/>
    </location>
</feature>
<gene>
    <name evidence="11" type="ORF">JGS22_009405</name>
</gene>
<dbReference type="GO" id="GO:0005886">
    <property type="term" value="C:plasma membrane"/>
    <property type="evidence" value="ECO:0007669"/>
    <property type="project" value="UniProtKB-SubCell"/>
</dbReference>
<dbReference type="AlphaFoldDB" id="A0A949JD33"/>
<feature type="transmembrane region" description="Helical" evidence="9">
    <location>
        <begin position="90"/>
        <end position="108"/>
    </location>
</feature>